<name>A0A644T283_9ZZZZ</name>
<accession>A0A644T283</accession>
<keyword evidence="4 6" id="KW-1133">Transmembrane helix</keyword>
<comment type="caution">
    <text evidence="8">The sequence shown here is derived from an EMBL/GenBank/DDBJ whole genome shotgun (WGS) entry which is preliminary data.</text>
</comment>
<keyword evidence="3 6" id="KW-0812">Transmembrane</keyword>
<evidence type="ECO:0000256" key="5">
    <source>
        <dbReference type="ARBA" id="ARBA00023136"/>
    </source>
</evidence>
<dbReference type="Pfam" id="PF13396">
    <property type="entry name" value="PLDc_N"/>
    <property type="match status" value="1"/>
</dbReference>
<evidence type="ECO:0000256" key="4">
    <source>
        <dbReference type="ARBA" id="ARBA00022989"/>
    </source>
</evidence>
<feature type="transmembrane region" description="Helical" evidence="6">
    <location>
        <begin position="41"/>
        <end position="59"/>
    </location>
</feature>
<comment type="subcellular location">
    <subcellularLocation>
        <location evidence="1">Cell membrane</location>
        <topology evidence="1">Multi-pass membrane protein</topology>
    </subcellularLocation>
</comment>
<gene>
    <name evidence="8" type="ORF">SDC9_06576</name>
</gene>
<proteinExistence type="predicted"/>
<evidence type="ECO:0000256" key="1">
    <source>
        <dbReference type="ARBA" id="ARBA00004651"/>
    </source>
</evidence>
<dbReference type="EMBL" id="VSSQ01000013">
    <property type="protein sequence ID" value="MPL61010.1"/>
    <property type="molecule type" value="Genomic_DNA"/>
</dbReference>
<keyword evidence="2" id="KW-1003">Cell membrane</keyword>
<dbReference type="GO" id="GO:0005886">
    <property type="term" value="C:plasma membrane"/>
    <property type="evidence" value="ECO:0007669"/>
    <property type="project" value="UniProtKB-SubCell"/>
</dbReference>
<evidence type="ECO:0000256" key="6">
    <source>
        <dbReference type="SAM" id="Phobius"/>
    </source>
</evidence>
<evidence type="ECO:0000313" key="8">
    <source>
        <dbReference type="EMBL" id="MPL61010.1"/>
    </source>
</evidence>
<reference evidence="8" key="1">
    <citation type="submission" date="2019-08" db="EMBL/GenBank/DDBJ databases">
        <authorList>
            <person name="Kucharzyk K."/>
            <person name="Murdoch R.W."/>
            <person name="Higgins S."/>
            <person name="Loffler F."/>
        </authorList>
    </citation>
    <scope>NUCLEOTIDE SEQUENCE</scope>
</reference>
<sequence length="68" mass="7293">MAAANMMYLNGFWGLVILALDLWALVSVVSSDRSTGSKVLWALLVILLPVLGFLVWLVAGPRAAARHG</sequence>
<feature type="domain" description="Cardiolipin synthase N-terminal" evidence="7">
    <location>
        <begin position="19"/>
        <end position="61"/>
    </location>
</feature>
<dbReference type="InterPro" id="IPR027379">
    <property type="entry name" value="CLS_N"/>
</dbReference>
<organism evidence="8">
    <name type="scientific">bioreactor metagenome</name>
    <dbReference type="NCBI Taxonomy" id="1076179"/>
    <lineage>
        <taxon>unclassified sequences</taxon>
        <taxon>metagenomes</taxon>
        <taxon>ecological metagenomes</taxon>
    </lineage>
</organism>
<keyword evidence="5 6" id="KW-0472">Membrane</keyword>
<evidence type="ECO:0000256" key="2">
    <source>
        <dbReference type="ARBA" id="ARBA00022475"/>
    </source>
</evidence>
<protein>
    <recommendedName>
        <fullName evidence="7">Cardiolipin synthase N-terminal domain-containing protein</fullName>
    </recommendedName>
</protein>
<dbReference type="AlphaFoldDB" id="A0A644T283"/>
<evidence type="ECO:0000259" key="7">
    <source>
        <dbReference type="Pfam" id="PF13396"/>
    </source>
</evidence>
<evidence type="ECO:0000256" key="3">
    <source>
        <dbReference type="ARBA" id="ARBA00022692"/>
    </source>
</evidence>